<evidence type="ECO:0000256" key="7">
    <source>
        <dbReference type="ARBA" id="ARBA00023239"/>
    </source>
</evidence>
<dbReference type="HOGENOM" id="CLU_071837_2_0_4"/>
<protein>
    <recommendedName>
        <fullName evidence="10">Imidazole glycerol phosphate synthase subunit HisH</fullName>
        <ecNumber evidence="10">4.3.2.10</ecNumber>
    </recommendedName>
    <alternativeName>
        <fullName evidence="10">IGP synthase glutaminase subunit</fullName>
        <ecNumber evidence="10">3.5.1.2</ecNumber>
    </alternativeName>
    <alternativeName>
        <fullName evidence="10">IGP synthase subunit HisH</fullName>
    </alternativeName>
    <alternativeName>
        <fullName evidence="10">ImGP synthase subunit HisH</fullName>
        <shortName evidence="10">IGPS subunit HisH</shortName>
    </alternativeName>
</protein>
<feature type="active site" description="Nucleophile" evidence="10 11">
    <location>
        <position position="88"/>
    </location>
</feature>
<comment type="catalytic activity">
    <reaction evidence="9 10">
        <text>L-glutamine + H2O = L-glutamate + NH4(+)</text>
        <dbReference type="Rhea" id="RHEA:15889"/>
        <dbReference type="ChEBI" id="CHEBI:15377"/>
        <dbReference type="ChEBI" id="CHEBI:28938"/>
        <dbReference type="ChEBI" id="CHEBI:29985"/>
        <dbReference type="ChEBI" id="CHEBI:58359"/>
        <dbReference type="EC" id="3.5.1.2"/>
    </reaction>
</comment>
<comment type="subcellular location">
    <subcellularLocation>
        <location evidence="10">Cytoplasm</location>
    </subcellularLocation>
</comment>
<evidence type="ECO:0000313" key="14">
    <source>
        <dbReference type="Proteomes" id="UP000011021"/>
    </source>
</evidence>
<sequence>MNTQSTASIAIVDFGMGNLHSVARALAHVSPKTRIEITADPAVIHRAARVVFPGQGAMPDAMRSLAARPGLAEAVREACGTKPTLGICLGEQMLLDESDEGADVHGAPTPGLGLVPGRVVRFDPARMKAAGNLKVPHMGWNRVHPTRPHPLWEGIEPGAFFYFVHSFHAEPTDPANVAAISVYGEPFTCAVTQNNMFATQFHPEKSAASGLRLFRNFIHWRP</sequence>
<keyword evidence="14" id="KW-1185">Reference proteome</keyword>
<dbReference type="GO" id="GO:0016829">
    <property type="term" value="F:lyase activity"/>
    <property type="evidence" value="ECO:0007669"/>
    <property type="project" value="UniProtKB-KW"/>
</dbReference>
<dbReference type="GO" id="GO:0000105">
    <property type="term" value="P:L-histidine biosynthetic process"/>
    <property type="evidence" value="ECO:0007669"/>
    <property type="project" value="UniProtKB-UniRule"/>
</dbReference>
<keyword evidence="13" id="KW-0808">Transferase</keyword>
<dbReference type="STRING" id="887898.HMPREF0551_2532"/>
<comment type="caution">
    <text evidence="13">The sequence shown here is derived from an EMBL/GenBank/DDBJ whole genome shotgun (WGS) entry which is preliminary data.</text>
</comment>
<evidence type="ECO:0000259" key="12">
    <source>
        <dbReference type="Pfam" id="PF00117"/>
    </source>
</evidence>
<dbReference type="Gene3D" id="3.40.50.880">
    <property type="match status" value="1"/>
</dbReference>
<dbReference type="PANTHER" id="PTHR42701:SF1">
    <property type="entry name" value="IMIDAZOLE GLYCEROL PHOSPHATE SYNTHASE SUBUNIT HISH"/>
    <property type="match status" value="1"/>
</dbReference>
<dbReference type="EC" id="4.3.2.10" evidence="10"/>
<evidence type="ECO:0000256" key="6">
    <source>
        <dbReference type="ARBA" id="ARBA00023102"/>
    </source>
</evidence>
<dbReference type="InterPro" id="IPR010139">
    <property type="entry name" value="Imidazole-glycPsynth_HisH"/>
</dbReference>
<evidence type="ECO:0000256" key="9">
    <source>
        <dbReference type="ARBA" id="ARBA00049534"/>
    </source>
</evidence>
<dbReference type="PANTHER" id="PTHR42701">
    <property type="entry name" value="IMIDAZOLE GLYCEROL PHOSPHATE SYNTHASE SUBUNIT HISH"/>
    <property type="match status" value="1"/>
</dbReference>
<dbReference type="GO" id="GO:0000107">
    <property type="term" value="F:imidazoleglycerol-phosphate synthase activity"/>
    <property type="evidence" value="ECO:0007669"/>
    <property type="project" value="UniProtKB-UniRule"/>
</dbReference>
<comment type="function">
    <text evidence="10">IGPS catalyzes the conversion of PRFAR and glutamine to IGP, AICAR and glutamate. The HisH subunit catalyzes the hydrolysis of glutamine to glutamate and ammonia as part of the synthesis of IGP and AICAR. The resulting ammonia molecule is channeled to the active site of HisF.</text>
</comment>
<feature type="active site" evidence="10 11">
    <location>
        <position position="202"/>
    </location>
</feature>
<dbReference type="InterPro" id="IPR029062">
    <property type="entry name" value="Class_I_gatase-like"/>
</dbReference>
<evidence type="ECO:0000256" key="3">
    <source>
        <dbReference type="ARBA" id="ARBA00022605"/>
    </source>
</evidence>
<name>E7S0Y0_9BURK</name>
<dbReference type="EC" id="3.5.1.2" evidence="10"/>
<dbReference type="EMBL" id="AEQP01000024">
    <property type="protein sequence ID" value="EFV93636.1"/>
    <property type="molecule type" value="Genomic_DNA"/>
</dbReference>
<evidence type="ECO:0000256" key="2">
    <source>
        <dbReference type="ARBA" id="ARBA00011152"/>
    </source>
</evidence>
<dbReference type="AlphaFoldDB" id="E7S0Y0"/>
<keyword evidence="7 10" id="KW-0456">Lyase</keyword>
<proteinExistence type="inferred from homology"/>
<comment type="catalytic activity">
    <reaction evidence="8 10">
        <text>5-[(5-phospho-1-deoxy-D-ribulos-1-ylimino)methylamino]-1-(5-phospho-beta-D-ribosyl)imidazole-4-carboxamide + L-glutamine = D-erythro-1-(imidazol-4-yl)glycerol 3-phosphate + 5-amino-1-(5-phospho-beta-D-ribosyl)imidazole-4-carboxamide + L-glutamate + H(+)</text>
        <dbReference type="Rhea" id="RHEA:24793"/>
        <dbReference type="ChEBI" id="CHEBI:15378"/>
        <dbReference type="ChEBI" id="CHEBI:29985"/>
        <dbReference type="ChEBI" id="CHEBI:58278"/>
        <dbReference type="ChEBI" id="CHEBI:58359"/>
        <dbReference type="ChEBI" id="CHEBI:58475"/>
        <dbReference type="ChEBI" id="CHEBI:58525"/>
        <dbReference type="EC" id="4.3.2.10"/>
    </reaction>
</comment>
<comment type="pathway">
    <text evidence="1 10">Amino-acid biosynthesis; L-histidine biosynthesis; L-histidine from 5-phospho-alpha-D-ribose 1-diphosphate: step 5/9.</text>
</comment>
<dbReference type="CDD" id="cd01748">
    <property type="entry name" value="GATase1_IGP_Synthase"/>
    <property type="match status" value="1"/>
</dbReference>
<dbReference type="GO" id="GO:0004359">
    <property type="term" value="F:glutaminase activity"/>
    <property type="evidence" value="ECO:0007669"/>
    <property type="project" value="UniProtKB-EC"/>
</dbReference>
<evidence type="ECO:0000256" key="11">
    <source>
        <dbReference type="PIRSR" id="PIRSR000495-1"/>
    </source>
</evidence>
<evidence type="ECO:0000256" key="5">
    <source>
        <dbReference type="ARBA" id="ARBA00022962"/>
    </source>
</evidence>
<keyword evidence="4 10" id="KW-0378">Hydrolase</keyword>
<dbReference type="PROSITE" id="PS51273">
    <property type="entry name" value="GATASE_TYPE_1"/>
    <property type="match status" value="1"/>
</dbReference>
<dbReference type="Pfam" id="PF00117">
    <property type="entry name" value="GATase"/>
    <property type="match status" value="1"/>
</dbReference>
<keyword evidence="13" id="KW-0328">Glycosyltransferase</keyword>
<evidence type="ECO:0000256" key="4">
    <source>
        <dbReference type="ARBA" id="ARBA00022801"/>
    </source>
</evidence>
<evidence type="ECO:0000256" key="10">
    <source>
        <dbReference type="HAMAP-Rule" id="MF_00278"/>
    </source>
</evidence>
<keyword evidence="3 10" id="KW-0028">Amino-acid biosynthesis</keyword>
<feature type="domain" description="Glutamine amidotransferase" evidence="12">
    <location>
        <begin position="11"/>
        <end position="217"/>
    </location>
</feature>
<dbReference type="Proteomes" id="UP000011021">
    <property type="component" value="Unassembled WGS sequence"/>
</dbReference>
<feature type="active site" evidence="10 11">
    <location>
        <position position="204"/>
    </location>
</feature>
<dbReference type="PIRSF" id="PIRSF000495">
    <property type="entry name" value="Amidotransf_hisH"/>
    <property type="match status" value="1"/>
</dbReference>
<organism evidence="13 14">
    <name type="scientific">Lautropia mirabilis ATCC 51599</name>
    <dbReference type="NCBI Taxonomy" id="887898"/>
    <lineage>
        <taxon>Bacteria</taxon>
        <taxon>Pseudomonadati</taxon>
        <taxon>Pseudomonadota</taxon>
        <taxon>Betaproteobacteria</taxon>
        <taxon>Burkholderiales</taxon>
        <taxon>Burkholderiaceae</taxon>
        <taxon>Lautropia</taxon>
    </lineage>
</organism>
<dbReference type="RefSeq" id="WP_005674998.1">
    <property type="nucleotide sequence ID" value="NZ_CP146288.1"/>
</dbReference>
<dbReference type="UniPathway" id="UPA00031">
    <property type="reaction ID" value="UER00010"/>
</dbReference>
<accession>E7S0Y0</accession>
<keyword evidence="10" id="KW-0963">Cytoplasm</keyword>
<dbReference type="SUPFAM" id="SSF52317">
    <property type="entry name" value="Class I glutamine amidotransferase-like"/>
    <property type="match status" value="1"/>
</dbReference>
<keyword evidence="6 10" id="KW-0368">Histidine biosynthesis</keyword>
<gene>
    <name evidence="10 13" type="primary">hisH</name>
    <name evidence="13" type="ORF">HMPREF0551_2532</name>
</gene>
<evidence type="ECO:0000313" key="13">
    <source>
        <dbReference type="EMBL" id="EFV93636.1"/>
    </source>
</evidence>
<keyword evidence="5 10" id="KW-0315">Glutamine amidotransferase</keyword>
<dbReference type="GO" id="GO:0005737">
    <property type="term" value="C:cytoplasm"/>
    <property type="evidence" value="ECO:0007669"/>
    <property type="project" value="UniProtKB-SubCell"/>
</dbReference>
<comment type="subunit">
    <text evidence="2 10">Heterodimer of HisH and HisF.</text>
</comment>
<dbReference type="HAMAP" id="MF_00278">
    <property type="entry name" value="HisH"/>
    <property type="match status" value="1"/>
</dbReference>
<dbReference type="eggNOG" id="COG0118">
    <property type="taxonomic scope" value="Bacteria"/>
</dbReference>
<dbReference type="InterPro" id="IPR017926">
    <property type="entry name" value="GATASE"/>
</dbReference>
<evidence type="ECO:0000256" key="8">
    <source>
        <dbReference type="ARBA" id="ARBA00047838"/>
    </source>
</evidence>
<reference evidence="13 14" key="1">
    <citation type="submission" date="2010-12" db="EMBL/GenBank/DDBJ databases">
        <authorList>
            <person name="Muzny D."/>
            <person name="Qin X."/>
            <person name="Deng J."/>
            <person name="Jiang H."/>
            <person name="Liu Y."/>
            <person name="Qu J."/>
            <person name="Song X.-Z."/>
            <person name="Zhang L."/>
            <person name="Thornton R."/>
            <person name="Coyle M."/>
            <person name="Francisco L."/>
            <person name="Jackson L."/>
            <person name="Javaid M."/>
            <person name="Korchina V."/>
            <person name="Kovar C."/>
            <person name="Mata R."/>
            <person name="Mathew T."/>
            <person name="Ngo R."/>
            <person name="Nguyen L."/>
            <person name="Nguyen N."/>
            <person name="Okwuonu G."/>
            <person name="Ongeri F."/>
            <person name="Pham C."/>
            <person name="Simmons D."/>
            <person name="Wilczek-Boney K."/>
            <person name="Hale W."/>
            <person name="Jakkamsetti A."/>
            <person name="Pham P."/>
            <person name="Ruth R."/>
            <person name="San Lucas F."/>
            <person name="Warren J."/>
            <person name="Zhang J."/>
            <person name="Zhao Z."/>
            <person name="Zhou C."/>
            <person name="Zhu D."/>
            <person name="Lee S."/>
            <person name="Bess C."/>
            <person name="Blankenburg K."/>
            <person name="Forbes L."/>
            <person name="Fu Q."/>
            <person name="Gubbala S."/>
            <person name="Hirani K."/>
            <person name="Jayaseelan J.C."/>
            <person name="Lara F."/>
            <person name="Munidasa M."/>
            <person name="Palculict T."/>
            <person name="Patil S."/>
            <person name="Pu L.-L."/>
            <person name="Saada N."/>
            <person name="Tang L."/>
            <person name="Weissenberger G."/>
            <person name="Zhu Y."/>
            <person name="Hemphill L."/>
            <person name="Shang Y."/>
            <person name="Youmans B."/>
            <person name="Ayvaz T."/>
            <person name="Ross M."/>
            <person name="Santibanez J."/>
            <person name="Aqrawi P."/>
            <person name="Gross S."/>
            <person name="Joshi V."/>
            <person name="Fowler G."/>
            <person name="Nazareth L."/>
            <person name="Reid J."/>
            <person name="Worley K."/>
            <person name="Petrosino J."/>
            <person name="Highlander S."/>
            <person name="Gibbs R."/>
        </authorList>
    </citation>
    <scope>NUCLEOTIDE SEQUENCE [LARGE SCALE GENOMIC DNA]</scope>
    <source>
        <strain evidence="13 14">ATCC 51599</strain>
    </source>
</reference>
<dbReference type="NCBIfam" id="TIGR01855">
    <property type="entry name" value="IMP_synth_hisH"/>
    <property type="match status" value="1"/>
</dbReference>
<evidence type="ECO:0000256" key="1">
    <source>
        <dbReference type="ARBA" id="ARBA00005091"/>
    </source>
</evidence>